<dbReference type="STRING" id="1314674.A0A0D7BHL7"/>
<dbReference type="AlphaFoldDB" id="A0A0D7BHL7"/>
<dbReference type="Gene3D" id="3.40.710.10">
    <property type="entry name" value="DD-peptidase/beta-lactamase superfamily"/>
    <property type="match status" value="1"/>
</dbReference>
<evidence type="ECO:0000256" key="1">
    <source>
        <dbReference type="ARBA" id="ARBA00038473"/>
    </source>
</evidence>
<gene>
    <name evidence="5" type="ORF">CYLTODRAFT_442856</name>
</gene>
<dbReference type="EMBL" id="KN880489">
    <property type="protein sequence ID" value="KIY69156.1"/>
    <property type="molecule type" value="Genomic_DNA"/>
</dbReference>
<dbReference type="OrthoDB" id="428260at2759"/>
<proteinExistence type="inferred from homology"/>
<reference evidence="5 6" key="1">
    <citation type="journal article" date="2015" name="Fungal Genet. Biol.">
        <title>Evolution of novel wood decay mechanisms in Agaricales revealed by the genome sequences of Fistulina hepatica and Cylindrobasidium torrendii.</title>
        <authorList>
            <person name="Floudas D."/>
            <person name="Held B.W."/>
            <person name="Riley R."/>
            <person name="Nagy L.G."/>
            <person name="Koehler G."/>
            <person name="Ransdell A.S."/>
            <person name="Younus H."/>
            <person name="Chow J."/>
            <person name="Chiniquy J."/>
            <person name="Lipzen A."/>
            <person name="Tritt A."/>
            <person name="Sun H."/>
            <person name="Haridas S."/>
            <person name="LaButti K."/>
            <person name="Ohm R.A."/>
            <person name="Kues U."/>
            <person name="Blanchette R.A."/>
            <person name="Grigoriev I.V."/>
            <person name="Minto R.E."/>
            <person name="Hibbett D.S."/>
        </authorList>
    </citation>
    <scope>NUCLEOTIDE SEQUENCE [LARGE SCALE GENOMIC DNA]</scope>
    <source>
        <strain evidence="5 6">FP15055 ss-10</strain>
    </source>
</reference>
<evidence type="ECO:0000313" key="6">
    <source>
        <dbReference type="Proteomes" id="UP000054007"/>
    </source>
</evidence>
<dbReference type="SUPFAM" id="SSF56601">
    <property type="entry name" value="beta-lactamase/transpeptidase-like"/>
    <property type="match status" value="1"/>
</dbReference>
<sequence>MANAMDKAPGARSPANSHSGRKLGRTVLLVILAAVAAFVGTGYRSLHSVIAPGKCSPPLPTLLNDYPVDANDPRLAAASAGLGAFLAARASEDDIDSLSVAVVTPFGTVFERSYGVLRANESSPSAPVDSHSIYRIASITKMFTVLETLILREKGTLSWDDPVTKYVPHFSYPCYSWVDYLEGNNRSCSTSQQAPITLRQLASHLSGIGRDYPNVDFDTYPHVDNREKSPDTTGATQKGMLEAIASEPLIAPPYSYPIYSNTGMDLLGIANLGAEKLSDELTSAESHNDMVKRDIFEPLGLNGSFYGAPGSAHTEHLAVPKKSSELADFQFQNWTDPSGGQYSSLADLTKVMQSLLAPTQKGSVISEYVVREWLRPLHGWSDGFLEVGAPWEILKIRPGVRLYNKGGNLPGYHSQFALNPAFSYGVIVLVTGEYDDTVTLTAEAVSFFQPAFEDVLKGVVAANYAGLWTSTNGLASVSVSKDGVLCLDLLIVEDIDILRLAGDGNPATLWSTGRPGEFRIAFGRPQLNGTPNAGCEPYWISIDPFRGRGIPADLLYFVGDELVYPAAEARLKRF</sequence>
<dbReference type="PANTHER" id="PTHR22935:SF95">
    <property type="entry name" value="BETA-LACTAMASE-LIKE 1-RELATED"/>
    <property type="match status" value="1"/>
</dbReference>
<dbReference type="Proteomes" id="UP000054007">
    <property type="component" value="Unassembled WGS sequence"/>
</dbReference>
<feature type="transmembrane region" description="Helical" evidence="3">
    <location>
        <begin position="27"/>
        <end position="46"/>
    </location>
</feature>
<keyword evidence="3" id="KW-0812">Transmembrane</keyword>
<accession>A0A0D7BHL7</accession>
<dbReference type="InterPro" id="IPR051478">
    <property type="entry name" value="Beta-lactamase-like_AB/R"/>
</dbReference>
<organism evidence="5 6">
    <name type="scientific">Cylindrobasidium torrendii FP15055 ss-10</name>
    <dbReference type="NCBI Taxonomy" id="1314674"/>
    <lineage>
        <taxon>Eukaryota</taxon>
        <taxon>Fungi</taxon>
        <taxon>Dikarya</taxon>
        <taxon>Basidiomycota</taxon>
        <taxon>Agaricomycotina</taxon>
        <taxon>Agaricomycetes</taxon>
        <taxon>Agaricomycetidae</taxon>
        <taxon>Agaricales</taxon>
        <taxon>Marasmiineae</taxon>
        <taxon>Physalacriaceae</taxon>
        <taxon>Cylindrobasidium</taxon>
    </lineage>
</organism>
<keyword evidence="6" id="KW-1185">Reference proteome</keyword>
<keyword evidence="3" id="KW-0472">Membrane</keyword>
<evidence type="ECO:0000259" key="4">
    <source>
        <dbReference type="Pfam" id="PF00144"/>
    </source>
</evidence>
<comment type="similarity">
    <text evidence="1">Belongs to the beta-lactamase family.</text>
</comment>
<dbReference type="Pfam" id="PF00144">
    <property type="entry name" value="Beta-lactamase"/>
    <property type="match status" value="1"/>
</dbReference>
<name>A0A0D7BHL7_9AGAR</name>
<dbReference type="InterPro" id="IPR012338">
    <property type="entry name" value="Beta-lactam/transpept-like"/>
</dbReference>
<evidence type="ECO:0000313" key="5">
    <source>
        <dbReference type="EMBL" id="KIY69156.1"/>
    </source>
</evidence>
<protein>
    <submittedName>
        <fullName evidence="5">Beta-lactamase/transpeptidase-like protein</fullName>
    </submittedName>
</protein>
<dbReference type="PANTHER" id="PTHR22935">
    <property type="entry name" value="PENICILLIN-BINDING PROTEIN"/>
    <property type="match status" value="1"/>
</dbReference>
<evidence type="ECO:0000256" key="2">
    <source>
        <dbReference type="SAM" id="MobiDB-lite"/>
    </source>
</evidence>
<keyword evidence="3" id="KW-1133">Transmembrane helix</keyword>
<evidence type="ECO:0000256" key="3">
    <source>
        <dbReference type="SAM" id="Phobius"/>
    </source>
</evidence>
<feature type="domain" description="Beta-lactamase-related" evidence="4">
    <location>
        <begin position="90"/>
        <end position="435"/>
    </location>
</feature>
<dbReference type="InterPro" id="IPR001466">
    <property type="entry name" value="Beta-lactam-related"/>
</dbReference>
<feature type="region of interest" description="Disordered" evidence="2">
    <location>
        <begin position="1"/>
        <end position="20"/>
    </location>
</feature>